<evidence type="ECO:0000256" key="1">
    <source>
        <dbReference type="ARBA" id="ARBA00007532"/>
    </source>
</evidence>
<dbReference type="OrthoDB" id="9800167at2"/>
<gene>
    <name evidence="9" type="ORF">SAMN05421823_101256</name>
</gene>
<dbReference type="RefSeq" id="WP_089678113.1">
    <property type="nucleotide sequence ID" value="NZ_FNFO01000001.1"/>
</dbReference>
<evidence type="ECO:0000259" key="8">
    <source>
        <dbReference type="Pfam" id="PF07992"/>
    </source>
</evidence>
<dbReference type="Gene3D" id="3.50.50.60">
    <property type="entry name" value="FAD/NAD(P)-binding domain"/>
    <property type="match status" value="2"/>
</dbReference>
<dbReference type="Proteomes" id="UP000198510">
    <property type="component" value="Unassembled WGS sequence"/>
</dbReference>
<feature type="disulfide bond" description="Redox-active" evidence="6">
    <location>
        <begin position="44"/>
        <end position="49"/>
    </location>
</feature>
<keyword evidence="2" id="KW-0285">Flavoprotein</keyword>
<dbReference type="Pfam" id="PF07992">
    <property type="entry name" value="Pyr_redox_2"/>
    <property type="match status" value="1"/>
</dbReference>
<keyword evidence="10" id="KW-1185">Reference proteome</keyword>
<comment type="cofactor">
    <cofactor evidence="5">
        <name>FAD</name>
        <dbReference type="ChEBI" id="CHEBI:57692"/>
    </cofactor>
    <text evidence="5">Binds 1 FAD per subunit.</text>
</comment>
<evidence type="ECO:0000256" key="2">
    <source>
        <dbReference type="ARBA" id="ARBA00022630"/>
    </source>
</evidence>
<organism evidence="9 10">
    <name type="scientific">Catalinimonas alkaloidigena</name>
    <dbReference type="NCBI Taxonomy" id="1075417"/>
    <lineage>
        <taxon>Bacteria</taxon>
        <taxon>Pseudomonadati</taxon>
        <taxon>Bacteroidota</taxon>
        <taxon>Cytophagia</taxon>
        <taxon>Cytophagales</taxon>
        <taxon>Catalimonadaceae</taxon>
        <taxon>Catalinimonas</taxon>
    </lineage>
</organism>
<evidence type="ECO:0000256" key="6">
    <source>
        <dbReference type="PIRSR" id="PIRSR000350-4"/>
    </source>
</evidence>
<feature type="binding site" evidence="5">
    <location>
        <position position="314"/>
    </location>
    <ligand>
        <name>FAD</name>
        <dbReference type="ChEBI" id="CHEBI:57692"/>
    </ligand>
</feature>
<dbReference type="PANTHER" id="PTHR43014">
    <property type="entry name" value="MERCURIC REDUCTASE"/>
    <property type="match status" value="1"/>
</dbReference>
<evidence type="ECO:0000256" key="4">
    <source>
        <dbReference type="PIRSR" id="PIRSR000350-2"/>
    </source>
</evidence>
<feature type="active site" description="Proton acceptor" evidence="4">
    <location>
        <position position="447"/>
    </location>
</feature>
<protein>
    <submittedName>
        <fullName evidence="9">Pyruvate/2-oxoglutarate dehydrogenase complex, dihydrolipoamide dehydrogenase (E3) component</fullName>
    </submittedName>
</protein>
<proteinExistence type="inferred from homology"/>
<dbReference type="Pfam" id="PF02852">
    <property type="entry name" value="Pyr_redox_dim"/>
    <property type="match status" value="1"/>
</dbReference>
<dbReference type="PRINTS" id="PR00368">
    <property type="entry name" value="FADPNR"/>
</dbReference>
<sequence length="467" mass="51027">MSAPQSFDAIIIGTGQAGNPLAKSFAAHHQRVAIVERDVVGGSCINRGCTPAKTLIASGKVAHQVRHSRAYGIEVDDFRVNMKKIKARKDALVHQFRHSTQEGLEGNDQITLVRGEAHFVDQYTLEVTLADGGTQRLNAPKIFINTGSSPLHPPVEGLDTITPLDSTSIMELEEVPHHLIVLGGGYIGLEFGQLFRRLGSNVTIIEATDQLLGKEDPDVAECLQQILEEEGIRVALHTQLKRVQPHPEGLEATLNTPNGPERLTGSHLLLAVGYRPNSKALQVENAGLTLDEKGYIPVNERLETAVPGIWALGDIKGGPAFTHVAYDDYRIVRNRLFEHGQRTTQDRILTYTVFTDPQLGRVGMSEKEVKEKGIRYQVATMPAAYAARAQETGQPKGLFKILVDADSKQLLGAAILATEGGEFATMLKVAMIGKLPYIELQEGMFAHPTLAESVNNVFSFLKDPDQD</sequence>
<evidence type="ECO:0000259" key="7">
    <source>
        <dbReference type="Pfam" id="PF02852"/>
    </source>
</evidence>
<reference evidence="9 10" key="1">
    <citation type="submission" date="2016-10" db="EMBL/GenBank/DDBJ databases">
        <authorList>
            <person name="de Groot N.N."/>
        </authorList>
    </citation>
    <scope>NUCLEOTIDE SEQUENCE [LARGE SCALE GENOMIC DNA]</scope>
    <source>
        <strain evidence="9 10">DSM 25186</strain>
    </source>
</reference>
<dbReference type="PRINTS" id="PR00411">
    <property type="entry name" value="PNDRDTASEI"/>
</dbReference>
<keyword evidence="5" id="KW-0547">Nucleotide-binding</keyword>
<dbReference type="PANTHER" id="PTHR43014:SF2">
    <property type="entry name" value="MERCURIC REDUCTASE"/>
    <property type="match status" value="1"/>
</dbReference>
<feature type="binding site" evidence="5">
    <location>
        <begin position="183"/>
        <end position="190"/>
    </location>
    <ligand>
        <name>NAD(+)</name>
        <dbReference type="ChEBI" id="CHEBI:57540"/>
    </ligand>
</feature>
<dbReference type="InterPro" id="IPR001100">
    <property type="entry name" value="Pyr_nuc-diS_OxRdtase"/>
</dbReference>
<dbReference type="InterPro" id="IPR016156">
    <property type="entry name" value="FAD/NAD-linked_Rdtase_dimer_sf"/>
</dbReference>
<dbReference type="InterPro" id="IPR004099">
    <property type="entry name" value="Pyr_nucl-diS_OxRdtase_dimer"/>
</dbReference>
<feature type="binding site" evidence="5">
    <location>
        <position position="273"/>
    </location>
    <ligand>
        <name>NAD(+)</name>
        <dbReference type="ChEBI" id="CHEBI:57540"/>
    </ligand>
</feature>
<feature type="domain" description="FAD/NAD(P)-binding" evidence="8">
    <location>
        <begin position="8"/>
        <end position="327"/>
    </location>
</feature>
<evidence type="ECO:0000313" key="9">
    <source>
        <dbReference type="EMBL" id="SDJ85131.1"/>
    </source>
</evidence>
<feature type="domain" description="Pyridine nucleotide-disulphide oxidoreductase dimerisation" evidence="7">
    <location>
        <begin position="351"/>
        <end position="456"/>
    </location>
</feature>
<evidence type="ECO:0000313" key="10">
    <source>
        <dbReference type="Proteomes" id="UP000198510"/>
    </source>
</evidence>
<accession>A0A1G8X3U8</accession>
<dbReference type="InterPro" id="IPR036188">
    <property type="entry name" value="FAD/NAD-bd_sf"/>
</dbReference>
<comment type="similarity">
    <text evidence="1">Belongs to the class-I pyridine nucleotide-disulfide oxidoreductase family.</text>
</comment>
<evidence type="ECO:0000256" key="5">
    <source>
        <dbReference type="PIRSR" id="PIRSR000350-3"/>
    </source>
</evidence>
<dbReference type="SUPFAM" id="SSF51905">
    <property type="entry name" value="FAD/NAD(P)-binding domain"/>
    <property type="match status" value="1"/>
</dbReference>
<dbReference type="Gene3D" id="3.30.390.30">
    <property type="match status" value="1"/>
</dbReference>
<name>A0A1G8X3U8_9BACT</name>
<dbReference type="GO" id="GO:0050660">
    <property type="term" value="F:flavin adenine dinucleotide binding"/>
    <property type="evidence" value="ECO:0007669"/>
    <property type="project" value="TreeGrafter"/>
</dbReference>
<dbReference type="GO" id="GO:0003955">
    <property type="term" value="F:NAD(P)H dehydrogenase (quinone) activity"/>
    <property type="evidence" value="ECO:0007669"/>
    <property type="project" value="TreeGrafter"/>
</dbReference>
<evidence type="ECO:0000256" key="3">
    <source>
        <dbReference type="ARBA" id="ARBA00022827"/>
    </source>
</evidence>
<dbReference type="SUPFAM" id="SSF55424">
    <property type="entry name" value="FAD/NAD-linked reductases, dimerisation (C-terminal) domain"/>
    <property type="match status" value="1"/>
</dbReference>
<keyword evidence="9" id="KW-0670">Pyruvate</keyword>
<keyword evidence="5" id="KW-0520">NAD</keyword>
<dbReference type="EMBL" id="FNFO01000001">
    <property type="protein sequence ID" value="SDJ85131.1"/>
    <property type="molecule type" value="Genomic_DNA"/>
</dbReference>
<keyword evidence="3 5" id="KW-0274">FAD</keyword>
<feature type="binding site" evidence="5">
    <location>
        <begin position="146"/>
        <end position="148"/>
    </location>
    <ligand>
        <name>FAD</name>
        <dbReference type="ChEBI" id="CHEBI:57692"/>
    </ligand>
</feature>
<dbReference type="PIRSF" id="PIRSF000350">
    <property type="entry name" value="Mercury_reductase_MerA"/>
    <property type="match status" value="1"/>
</dbReference>
<feature type="binding site" evidence="5">
    <location>
        <position position="53"/>
    </location>
    <ligand>
        <name>FAD</name>
        <dbReference type="ChEBI" id="CHEBI:57692"/>
    </ligand>
</feature>
<feature type="binding site" evidence="5">
    <location>
        <position position="206"/>
    </location>
    <ligand>
        <name>NAD(+)</name>
        <dbReference type="ChEBI" id="CHEBI:57540"/>
    </ligand>
</feature>
<dbReference type="InterPro" id="IPR023753">
    <property type="entry name" value="FAD/NAD-binding_dom"/>
</dbReference>
<dbReference type="AlphaFoldDB" id="A0A1G8X3U8"/>
<dbReference type="STRING" id="1075417.SAMN05421823_101256"/>